<dbReference type="InterPro" id="IPR036388">
    <property type="entry name" value="WH-like_DNA-bd_sf"/>
</dbReference>
<proteinExistence type="predicted"/>
<protein>
    <submittedName>
        <fullName evidence="2">Uncharacterized protein</fullName>
    </submittedName>
</protein>
<organism evidence="1 2">
    <name type="scientific">Heterorhabditis bacteriophora</name>
    <name type="common">Entomopathogenic nematode worm</name>
    <dbReference type="NCBI Taxonomy" id="37862"/>
    <lineage>
        <taxon>Eukaryota</taxon>
        <taxon>Metazoa</taxon>
        <taxon>Ecdysozoa</taxon>
        <taxon>Nematoda</taxon>
        <taxon>Chromadorea</taxon>
        <taxon>Rhabditida</taxon>
        <taxon>Rhabditina</taxon>
        <taxon>Rhabditomorpha</taxon>
        <taxon>Strongyloidea</taxon>
        <taxon>Heterorhabditidae</taxon>
        <taxon>Heterorhabditis</taxon>
    </lineage>
</organism>
<dbReference type="Gene3D" id="1.10.10.10">
    <property type="entry name" value="Winged helix-like DNA-binding domain superfamily/Winged helix DNA-binding domain"/>
    <property type="match status" value="1"/>
</dbReference>
<name>A0A1I7XJ30_HETBA</name>
<reference evidence="2" key="1">
    <citation type="submission" date="2016-11" db="UniProtKB">
        <authorList>
            <consortium name="WormBaseParasite"/>
        </authorList>
    </citation>
    <scope>IDENTIFICATION</scope>
</reference>
<evidence type="ECO:0000313" key="1">
    <source>
        <dbReference type="Proteomes" id="UP000095283"/>
    </source>
</evidence>
<keyword evidence="1" id="KW-1185">Reference proteome</keyword>
<sequence>MEMSSKMIQHKRDQIKVPSTTAYTVKRSADVVKRSRKPIMNFLCHQEEYGTKKSSGRPSKLNDREKREILRTATNNTINIVGIRRTGGIDASKSMMLRMLDKYPKYCPIPDEEVSTTDTRT</sequence>
<dbReference type="Proteomes" id="UP000095283">
    <property type="component" value="Unplaced"/>
</dbReference>
<dbReference type="Gene3D" id="1.10.10.60">
    <property type="entry name" value="Homeodomain-like"/>
    <property type="match status" value="1"/>
</dbReference>
<accession>A0A1I7XJ30</accession>
<evidence type="ECO:0000313" key="2">
    <source>
        <dbReference type="WBParaSite" id="Hba_17321"/>
    </source>
</evidence>
<dbReference type="AlphaFoldDB" id="A0A1I7XJ30"/>
<dbReference type="WBParaSite" id="Hba_17321">
    <property type="protein sequence ID" value="Hba_17321"/>
    <property type="gene ID" value="Hba_17321"/>
</dbReference>